<name>A0A848G6R1_9RHOO</name>
<dbReference type="Proteomes" id="UP000580043">
    <property type="component" value="Unassembled WGS sequence"/>
</dbReference>
<dbReference type="EMBL" id="JABBGA010000009">
    <property type="protein sequence ID" value="NML26625.1"/>
    <property type="molecule type" value="Genomic_DNA"/>
</dbReference>
<comment type="caution">
    <text evidence="1">The sequence shown here is derived from an EMBL/GenBank/DDBJ whole genome shotgun (WGS) entry which is preliminary data.</text>
</comment>
<evidence type="ECO:0000313" key="2">
    <source>
        <dbReference type="Proteomes" id="UP000580043"/>
    </source>
</evidence>
<reference evidence="1 2" key="1">
    <citation type="submission" date="2020-04" db="EMBL/GenBank/DDBJ databases">
        <title>Zoogloea sp. G-4-1-14 isolated from soil.</title>
        <authorList>
            <person name="Dahal R.H."/>
        </authorList>
    </citation>
    <scope>NUCLEOTIDE SEQUENCE [LARGE SCALE GENOMIC DNA]</scope>
    <source>
        <strain evidence="1 2">G-4-1-14</strain>
    </source>
</reference>
<protein>
    <submittedName>
        <fullName evidence="1">Uncharacterized protein</fullName>
    </submittedName>
</protein>
<dbReference type="AlphaFoldDB" id="A0A848G6R1"/>
<accession>A0A848G6R1</accession>
<proteinExistence type="predicted"/>
<gene>
    <name evidence="1" type="ORF">HHL15_12795</name>
</gene>
<evidence type="ECO:0000313" key="1">
    <source>
        <dbReference type="EMBL" id="NML26625.1"/>
    </source>
</evidence>
<keyword evidence="2" id="KW-1185">Reference proteome</keyword>
<organism evidence="1 2">
    <name type="scientific">Zoogloea dura</name>
    <dbReference type="NCBI Taxonomy" id="2728840"/>
    <lineage>
        <taxon>Bacteria</taxon>
        <taxon>Pseudomonadati</taxon>
        <taxon>Pseudomonadota</taxon>
        <taxon>Betaproteobacteria</taxon>
        <taxon>Rhodocyclales</taxon>
        <taxon>Zoogloeaceae</taxon>
        <taxon>Zoogloea</taxon>
    </lineage>
</organism>
<sequence length="73" mass="8020">MGIFRLVIAHPRSPETTRLVAEHLDPGWLKQRGYEIARSLGDQGALWKAEAQGQASRLALNCRTGHALAIVTD</sequence>
<dbReference type="RefSeq" id="WP_169146167.1">
    <property type="nucleotide sequence ID" value="NZ_JABBGA010000009.1"/>
</dbReference>